<sequence>MSTATASSPQGTSSLAAELKLRLPTSVMSSNVPHTQPCYPYSLNCLGIGAFCCVPVQDRHGFTTPGIRERSVHRDFHPNLGVKAQRSRIAARTTSTTTTTTTTASQSARTLSQRTHKSIMELNAHTVRAFLPLYVHMFMSDHVPFLESGLIGKFLSPSSLSQSSSSSRSALHLILSPDRENEVRRVEPCTSTTTTNKKTEYVPDFHRLSGQSSESTAGEKTQP</sequence>
<dbReference type="Proteomes" id="UP001153269">
    <property type="component" value="Unassembled WGS sequence"/>
</dbReference>
<dbReference type="AlphaFoldDB" id="A0A9N7VP84"/>
<protein>
    <submittedName>
        <fullName evidence="2">Uncharacterized protein</fullName>
    </submittedName>
</protein>
<dbReference type="EMBL" id="CADEAL010004220">
    <property type="protein sequence ID" value="CAB1454638.1"/>
    <property type="molecule type" value="Genomic_DNA"/>
</dbReference>
<keyword evidence="3" id="KW-1185">Reference proteome</keyword>
<feature type="region of interest" description="Disordered" evidence="1">
    <location>
        <begin position="179"/>
        <end position="223"/>
    </location>
</feature>
<feature type="compositionally biased region" description="Polar residues" evidence="1">
    <location>
        <begin position="209"/>
        <end position="223"/>
    </location>
</feature>
<evidence type="ECO:0000313" key="2">
    <source>
        <dbReference type="EMBL" id="CAB1454638.1"/>
    </source>
</evidence>
<feature type="compositionally biased region" description="Low complexity" evidence="1">
    <location>
        <begin position="87"/>
        <end position="110"/>
    </location>
</feature>
<feature type="compositionally biased region" description="Basic and acidic residues" evidence="1">
    <location>
        <begin position="197"/>
        <end position="207"/>
    </location>
</feature>
<organism evidence="2 3">
    <name type="scientific">Pleuronectes platessa</name>
    <name type="common">European plaice</name>
    <dbReference type="NCBI Taxonomy" id="8262"/>
    <lineage>
        <taxon>Eukaryota</taxon>
        <taxon>Metazoa</taxon>
        <taxon>Chordata</taxon>
        <taxon>Craniata</taxon>
        <taxon>Vertebrata</taxon>
        <taxon>Euteleostomi</taxon>
        <taxon>Actinopterygii</taxon>
        <taxon>Neopterygii</taxon>
        <taxon>Teleostei</taxon>
        <taxon>Neoteleostei</taxon>
        <taxon>Acanthomorphata</taxon>
        <taxon>Carangaria</taxon>
        <taxon>Pleuronectiformes</taxon>
        <taxon>Pleuronectoidei</taxon>
        <taxon>Pleuronectidae</taxon>
        <taxon>Pleuronectes</taxon>
    </lineage>
</organism>
<comment type="caution">
    <text evidence="2">The sequence shown here is derived from an EMBL/GenBank/DDBJ whole genome shotgun (WGS) entry which is preliminary data.</text>
</comment>
<name>A0A9N7VP84_PLEPL</name>
<gene>
    <name evidence="2" type="ORF">PLEPLA_LOCUS42404</name>
</gene>
<accession>A0A9N7VP84</accession>
<evidence type="ECO:0000313" key="3">
    <source>
        <dbReference type="Proteomes" id="UP001153269"/>
    </source>
</evidence>
<feature type="region of interest" description="Disordered" evidence="1">
    <location>
        <begin position="84"/>
        <end position="112"/>
    </location>
</feature>
<reference evidence="2" key="1">
    <citation type="submission" date="2020-03" db="EMBL/GenBank/DDBJ databases">
        <authorList>
            <person name="Weist P."/>
        </authorList>
    </citation>
    <scope>NUCLEOTIDE SEQUENCE</scope>
</reference>
<evidence type="ECO:0000256" key="1">
    <source>
        <dbReference type="SAM" id="MobiDB-lite"/>
    </source>
</evidence>
<proteinExistence type="predicted"/>